<accession>A0A1D1Y2N7</accession>
<gene>
    <name evidence="9" type="primary">FRS6_2</name>
    <name evidence="9" type="ORF">g.117847</name>
</gene>
<feature type="region of interest" description="Disordered" evidence="7">
    <location>
        <begin position="1"/>
        <end position="38"/>
    </location>
</feature>
<dbReference type="GO" id="GO:0006355">
    <property type="term" value="P:regulation of DNA-templated transcription"/>
    <property type="evidence" value="ECO:0007669"/>
    <property type="project" value="UniProtKB-UniRule"/>
</dbReference>
<evidence type="ECO:0000256" key="3">
    <source>
        <dbReference type="ARBA" id="ARBA00022771"/>
    </source>
</evidence>
<feature type="region of interest" description="Disordered" evidence="7">
    <location>
        <begin position="710"/>
        <end position="738"/>
    </location>
</feature>
<comment type="function">
    <text evidence="6">Putative transcription activator involved in regulating light control of development.</text>
</comment>
<keyword evidence="3 5" id="KW-0863">Zinc-finger</keyword>
<dbReference type="InterPro" id="IPR031052">
    <property type="entry name" value="FHY3/FAR1"/>
</dbReference>
<feature type="compositionally biased region" description="Basic residues" evidence="7">
    <location>
        <begin position="714"/>
        <end position="732"/>
    </location>
</feature>
<comment type="subcellular location">
    <subcellularLocation>
        <location evidence="6">Nucleus</location>
    </subcellularLocation>
</comment>
<evidence type="ECO:0000256" key="2">
    <source>
        <dbReference type="ARBA" id="ARBA00022723"/>
    </source>
</evidence>
<dbReference type="Pfam" id="PF10551">
    <property type="entry name" value="MULE"/>
    <property type="match status" value="1"/>
</dbReference>
<dbReference type="EMBL" id="GDJX01019038">
    <property type="protein sequence ID" value="JAT48898.1"/>
    <property type="molecule type" value="Transcribed_RNA"/>
</dbReference>
<evidence type="ECO:0000256" key="6">
    <source>
        <dbReference type="RuleBase" id="RU367018"/>
    </source>
</evidence>
<comment type="similarity">
    <text evidence="1 6">Belongs to the FHY3/FAR1 family.</text>
</comment>
<protein>
    <recommendedName>
        <fullName evidence="6">Protein FAR1-RELATED SEQUENCE</fullName>
    </recommendedName>
</protein>
<dbReference type="AlphaFoldDB" id="A0A1D1Y2N7"/>
<evidence type="ECO:0000256" key="5">
    <source>
        <dbReference type="PROSITE-ProRule" id="PRU00325"/>
    </source>
</evidence>
<dbReference type="Pfam" id="PF03101">
    <property type="entry name" value="FAR1"/>
    <property type="match status" value="1"/>
</dbReference>
<dbReference type="InterPro" id="IPR004330">
    <property type="entry name" value="FAR1_DNA_bnd_dom"/>
</dbReference>
<name>A0A1D1Y2N7_9ARAE</name>
<organism evidence="9">
    <name type="scientific">Anthurium amnicola</name>
    <dbReference type="NCBI Taxonomy" id="1678845"/>
    <lineage>
        <taxon>Eukaryota</taxon>
        <taxon>Viridiplantae</taxon>
        <taxon>Streptophyta</taxon>
        <taxon>Embryophyta</taxon>
        <taxon>Tracheophyta</taxon>
        <taxon>Spermatophyta</taxon>
        <taxon>Magnoliopsida</taxon>
        <taxon>Liliopsida</taxon>
        <taxon>Araceae</taxon>
        <taxon>Pothoideae</taxon>
        <taxon>Potheae</taxon>
        <taxon>Anthurium</taxon>
    </lineage>
</organism>
<keyword evidence="4 6" id="KW-0862">Zinc</keyword>
<reference evidence="9" key="1">
    <citation type="submission" date="2015-07" db="EMBL/GenBank/DDBJ databases">
        <title>Transcriptome Assembly of Anthurium amnicola.</title>
        <authorList>
            <person name="Suzuki J."/>
        </authorList>
    </citation>
    <scope>NUCLEOTIDE SEQUENCE</scope>
</reference>
<dbReference type="InterPro" id="IPR006564">
    <property type="entry name" value="Znf_PMZ"/>
</dbReference>
<sequence>MGEDSINEVPVEDSTGVTFQKTNESVDDKQQMSDNPVNKGTYHEMLEVLAQKDPGALEEDVITNSDDDRPPEVGMKFRSREDLCNYYRRYAQRTGFGITIRRSSFTKEGICREAKIQCCKSGTGGSKPTYRFRLTAKTNCPAMIVAKLLHDGLLHLVVVRLDHNHPVNPSMSKFFRCNKKLPNAAKKQVECIDEAETRPNKVIGSASRLKLGEGDVEAICRFFARMQSKNTNFFYAMDLDDEGRLRNVFWADAKARAAYQYFDDVVSFDTTYLESKYDMPFAPFLGVNHHGHFVLLGCSLLSEETRESYTWLFETWLACMSGHPPSAIITDQCKAVQDAVAEVFPRAHHRFCLCQILKRIPKELGGHAEFKRIKKEIKKLVFDSLRIDEFEEKWGKMIREYGIEGNGWLQTLYKDRHSWAPVFVKEAFWAGMSITQRGEHLNSFFDGCIHPKTSIKQFISRYEKVLQSKYEKEEQADFESFLKSRHLLSKFYMEKQLSELYTIDMFKRFQDELQAMMYCHVSLIKEDGPVSTFDVIESIFSKDGKKLEDKGYEVLYNADLLDVRCICCLFQFRGIMCKHALTVLKLKQVYEIPSQYILNRWRKGFKRLHVVTRQVNDAVPDNVMDRYDHLSTRCIQLVEVGMMAEDKFELALKLIREVEKFLLNDSVRGDARPKIIYETTMNEMNRDPLASQSNNSEGSNIFDPLQMVQGVQKPQKRKNSVTVDKHKKKAARKTSDTVTQSNVLQSALSVPAFGTDVRKQTSTNQMEKANAPAMPLGGYYDLQMNSHYFYGSQSGMRNSGFLPMPQFDQQMISNQTRMQWPYQNMPKDTQKQ</sequence>
<dbReference type="PROSITE" id="PS50966">
    <property type="entry name" value="ZF_SWIM"/>
    <property type="match status" value="1"/>
</dbReference>
<evidence type="ECO:0000256" key="1">
    <source>
        <dbReference type="ARBA" id="ARBA00005889"/>
    </source>
</evidence>
<dbReference type="GO" id="GO:0005634">
    <property type="term" value="C:nucleus"/>
    <property type="evidence" value="ECO:0007669"/>
    <property type="project" value="UniProtKB-SubCell"/>
</dbReference>
<dbReference type="InterPro" id="IPR007527">
    <property type="entry name" value="Znf_SWIM"/>
</dbReference>
<dbReference type="Pfam" id="PF04434">
    <property type="entry name" value="SWIM"/>
    <property type="match status" value="1"/>
</dbReference>
<feature type="domain" description="SWIM-type" evidence="8">
    <location>
        <begin position="552"/>
        <end position="588"/>
    </location>
</feature>
<dbReference type="GO" id="GO:0008270">
    <property type="term" value="F:zinc ion binding"/>
    <property type="evidence" value="ECO:0007669"/>
    <property type="project" value="UniProtKB-UniRule"/>
</dbReference>
<evidence type="ECO:0000313" key="9">
    <source>
        <dbReference type="EMBL" id="JAT48898.1"/>
    </source>
</evidence>
<evidence type="ECO:0000256" key="7">
    <source>
        <dbReference type="SAM" id="MobiDB-lite"/>
    </source>
</evidence>
<evidence type="ECO:0000256" key="4">
    <source>
        <dbReference type="ARBA" id="ARBA00022833"/>
    </source>
</evidence>
<evidence type="ECO:0000259" key="8">
    <source>
        <dbReference type="PROSITE" id="PS50966"/>
    </source>
</evidence>
<dbReference type="InterPro" id="IPR018289">
    <property type="entry name" value="MULE_transposase_dom"/>
</dbReference>
<dbReference type="SMART" id="SM00575">
    <property type="entry name" value="ZnF_PMZ"/>
    <property type="match status" value="1"/>
</dbReference>
<dbReference type="PANTHER" id="PTHR31669">
    <property type="entry name" value="PROTEIN FAR1-RELATED SEQUENCE 10-RELATED"/>
    <property type="match status" value="1"/>
</dbReference>
<keyword evidence="2 6" id="KW-0479">Metal-binding</keyword>
<proteinExistence type="inferred from homology"/>
<dbReference type="PANTHER" id="PTHR31669:SF297">
    <property type="entry name" value="PROTEIN FAR1-RELATED SEQUENCE"/>
    <property type="match status" value="1"/>
</dbReference>
<keyword evidence="6" id="KW-0539">Nucleus</keyword>